<accession>A0A645CY46</accession>
<gene>
    <name evidence="2" type="ORF">SDC9_128884</name>
</gene>
<feature type="transmembrane region" description="Helical" evidence="1">
    <location>
        <begin position="95"/>
        <end position="116"/>
    </location>
</feature>
<keyword evidence="1" id="KW-0472">Membrane</keyword>
<evidence type="ECO:0000256" key="1">
    <source>
        <dbReference type="SAM" id="Phobius"/>
    </source>
</evidence>
<comment type="caution">
    <text evidence="2">The sequence shown here is derived from an EMBL/GenBank/DDBJ whole genome shotgun (WGS) entry which is preliminary data.</text>
</comment>
<evidence type="ECO:0000313" key="2">
    <source>
        <dbReference type="EMBL" id="MPM81827.1"/>
    </source>
</evidence>
<dbReference type="EMBL" id="VSSQ01031068">
    <property type="protein sequence ID" value="MPM81827.1"/>
    <property type="molecule type" value="Genomic_DNA"/>
</dbReference>
<name>A0A645CY46_9ZZZZ</name>
<keyword evidence="1" id="KW-1133">Transmembrane helix</keyword>
<protein>
    <submittedName>
        <fullName evidence="2">Uncharacterized protein</fullName>
    </submittedName>
</protein>
<feature type="transmembrane region" description="Helical" evidence="1">
    <location>
        <begin position="122"/>
        <end position="146"/>
    </location>
</feature>
<organism evidence="2">
    <name type="scientific">bioreactor metagenome</name>
    <dbReference type="NCBI Taxonomy" id="1076179"/>
    <lineage>
        <taxon>unclassified sequences</taxon>
        <taxon>metagenomes</taxon>
        <taxon>ecological metagenomes</taxon>
    </lineage>
</organism>
<reference evidence="2" key="1">
    <citation type="submission" date="2019-08" db="EMBL/GenBank/DDBJ databases">
        <authorList>
            <person name="Kucharzyk K."/>
            <person name="Murdoch R.W."/>
            <person name="Higgins S."/>
            <person name="Loffler F."/>
        </authorList>
    </citation>
    <scope>NUCLEOTIDE SEQUENCE</scope>
</reference>
<proteinExistence type="predicted"/>
<dbReference type="AlphaFoldDB" id="A0A645CY46"/>
<feature type="transmembrane region" description="Helical" evidence="1">
    <location>
        <begin position="58"/>
        <end position="83"/>
    </location>
</feature>
<keyword evidence="1" id="KW-0812">Transmembrane</keyword>
<sequence>METQIIGRGKRQKPYGFSRELFRLAISGGIVFWMISILTSLLPLAANYRAAFSNWRIQAVWIASLPMGLMIGFCVSYCFLRLLKRAPTKSPVRKAVMISSAALIAATVLIDLPMMLRESGGALYYFMIGVVFNAVRFLSLGITIGYQYKKRYG</sequence>
<feature type="transmembrane region" description="Helical" evidence="1">
    <location>
        <begin position="21"/>
        <end position="46"/>
    </location>
</feature>